<evidence type="ECO:0000256" key="11">
    <source>
        <dbReference type="ARBA" id="ARBA00031088"/>
    </source>
</evidence>
<dbReference type="InterPro" id="IPR029063">
    <property type="entry name" value="SAM-dependent_MTases_sf"/>
</dbReference>
<feature type="domain" description="SAM-dependent MTase RsmB/NOP-type" evidence="14">
    <location>
        <begin position="172"/>
        <end position="433"/>
    </location>
</feature>
<sequence>MKDTRHKALLIIDDVLNKGAFLNEQLAIAKRDMSSSDYHLTVAIATGVVQNKLLLTNVIRKHSSLRLKKIHPMILNILMLSVYQLFFLDGVPDHAVVDEGVKLAKRYGNKGSVGFTNAVLRAIVRDKDAIVASEFYTDDLSLVDRLSIQTSHPVTWVEYFLNDHDVEFVEALLRANNQKPEVCIRVNTNKISREALAKLLATSGFKTEPTQRSAFGLRVPEAAGLFETDLFNKGYFYVQDEASMLVAEKADPPKKVLDMCAAPGGKTIATQLCYPDAQIYSGDVSKNKVERLKSNLKRMGLNSDRVFLGNGEIYNEHFKNRFDLVLLDAPCSGLGLIRRKPEIKFNRTPEDIKGLSKIQSRLLSNAAKYVRINGEILYTTCTMTTEENEAVVEAFLNDNPQFVVMPIEGAMTYKLYPHRDGTDGFSMTKLVRVR</sequence>
<evidence type="ECO:0000313" key="15">
    <source>
        <dbReference type="EMBL" id="WBW49253.1"/>
    </source>
</evidence>
<dbReference type="InterPro" id="IPR049560">
    <property type="entry name" value="MeTrfase_RsmB-F_NOP2_cat"/>
</dbReference>
<dbReference type="RefSeq" id="WP_271190785.1">
    <property type="nucleotide sequence ID" value="NZ_CP115667.1"/>
</dbReference>
<dbReference type="EMBL" id="CP115667">
    <property type="protein sequence ID" value="WBW49253.1"/>
    <property type="molecule type" value="Genomic_DNA"/>
</dbReference>
<evidence type="ECO:0000256" key="6">
    <source>
        <dbReference type="ARBA" id="ARBA00022603"/>
    </source>
</evidence>
<comment type="catalytic activity">
    <reaction evidence="12">
        <text>cytidine(967) in 16S rRNA + S-adenosyl-L-methionine = 5-methylcytidine(967) in 16S rRNA + S-adenosyl-L-homocysteine + H(+)</text>
        <dbReference type="Rhea" id="RHEA:42748"/>
        <dbReference type="Rhea" id="RHEA-COMP:10219"/>
        <dbReference type="Rhea" id="RHEA-COMP:10220"/>
        <dbReference type="ChEBI" id="CHEBI:15378"/>
        <dbReference type="ChEBI" id="CHEBI:57856"/>
        <dbReference type="ChEBI" id="CHEBI:59789"/>
        <dbReference type="ChEBI" id="CHEBI:74483"/>
        <dbReference type="ChEBI" id="CHEBI:82748"/>
        <dbReference type="EC" id="2.1.1.176"/>
    </reaction>
</comment>
<evidence type="ECO:0000256" key="3">
    <source>
        <dbReference type="ARBA" id="ARBA00012140"/>
    </source>
</evidence>
<dbReference type="Gene3D" id="1.10.940.10">
    <property type="entry name" value="NusB-like"/>
    <property type="match status" value="1"/>
</dbReference>
<comment type="similarity">
    <text evidence="13">Belongs to the class I-like SAM-binding methyltransferase superfamily. RsmB/NOP family.</text>
</comment>
<dbReference type="NCBIfam" id="NF011494">
    <property type="entry name" value="PRK14902.1"/>
    <property type="match status" value="1"/>
</dbReference>
<dbReference type="NCBIfam" id="TIGR00563">
    <property type="entry name" value="rsmB"/>
    <property type="match status" value="1"/>
</dbReference>
<dbReference type="SUPFAM" id="SSF53335">
    <property type="entry name" value="S-adenosyl-L-methionine-dependent methyltransferases"/>
    <property type="match status" value="1"/>
</dbReference>
<dbReference type="CDD" id="cd02440">
    <property type="entry name" value="AdoMet_MTases"/>
    <property type="match status" value="1"/>
</dbReference>
<dbReference type="GO" id="GO:0008168">
    <property type="term" value="F:methyltransferase activity"/>
    <property type="evidence" value="ECO:0007669"/>
    <property type="project" value="UniProtKB-KW"/>
</dbReference>
<dbReference type="PROSITE" id="PS51686">
    <property type="entry name" value="SAM_MT_RSMB_NOP"/>
    <property type="match status" value="1"/>
</dbReference>
<dbReference type="Pfam" id="PF22458">
    <property type="entry name" value="RsmF-B_ferredox"/>
    <property type="match status" value="1"/>
</dbReference>
<feature type="binding site" evidence="13">
    <location>
        <begin position="260"/>
        <end position="266"/>
    </location>
    <ligand>
        <name>S-adenosyl-L-methionine</name>
        <dbReference type="ChEBI" id="CHEBI:59789"/>
    </ligand>
</feature>
<accession>A0ABY7QSX0</accession>
<comment type="function">
    <text evidence="1">Specifically methylates the cytosine at position 967 (m5C967) of 16S rRNA.</text>
</comment>
<keyword evidence="7 13" id="KW-0808">Transferase</keyword>
<reference evidence="15 16" key="1">
    <citation type="submission" date="2023-01" db="EMBL/GenBank/DDBJ databases">
        <authorList>
            <person name="Lee S.H."/>
            <person name="Jung H.S."/>
            <person name="Yun J.U."/>
        </authorList>
    </citation>
    <scope>NUCLEOTIDE SEQUENCE [LARGE SCALE GENOMIC DNA]</scope>
    <source>
        <strain evidence="15 16">CBA3646</strain>
    </source>
</reference>
<evidence type="ECO:0000256" key="13">
    <source>
        <dbReference type="PROSITE-ProRule" id="PRU01023"/>
    </source>
</evidence>
<evidence type="ECO:0000259" key="14">
    <source>
        <dbReference type="PROSITE" id="PS51686"/>
    </source>
</evidence>
<keyword evidence="4" id="KW-0963">Cytoplasm</keyword>
<evidence type="ECO:0000256" key="5">
    <source>
        <dbReference type="ARBA" id="ARBA00022552"/>
    </source>
</evidence>
<evidence type="ECO:0000256" key="9">
    <source>
        <dbReference type="ARBA" id="ARBA00022884"/>
    </source>
</evidence>
<dbReference type="InterPro" id="IPR006027">
    <property type="entry name" value="NusB_RsmB_TIM44"/>
</dbReference>
<dbReference type="PRINTS" id="PR02008">
    <property type="entry name" value="RCMTFAMILY"/>
</dbReference>
<gene>
    <name evidence="15" type="primary">rsmB</name>
    <name evidence="15" type="ORF">O6R05_04380</name>
</gene>
<protein>
    <recommendedName>
        <fullName evidence="3">16S rRNA (cytosine(967)-C(5))-methyltransferase</fullName>
        <ecNumber evidence="3">2.1.1.176</ecNumber>
    </recommendedName>
    <alternativeName>
        <fullName evidence="10">16S rRNA m5C967 methyltransferase</fullName>
    </alternativeName>
    <alternativeName>
        <fullName evidence="11">rRNA (cytosine-C(5)-)-methyltransferase RsmB</fullName>
    </alternativeName>
</protein>
<evidence type="ECO:0000256" key="2">
    <source>
        <dbReference type="ARBA" id="ARBA00004496"/>
    </source>
</evidence>
<feature type="active site" description="Nucleophile" evidence="13">
    <location>
        <position position="381"/>
    </location>
</feature>
<dbReference type="InterPro" id="IPR023267">
    <property type="entry name" value="RCMT"/>
</dbReference>
<evidence type="ECO:0000256" key="10">
    <source>
        <dbReference type="ARBA" id="ARBA00030399"/>
    </source>
</evidence>
<dbReference type="InterPro" id="IPR004573">
    <property type="entry name" value="rRNA_ssu_MeTfrase_B"/>
</dbReference>
<organism evidence="15 16">
    <name type="scientific">Peptoniphilus equinus</name>
    <dbReference type="NCBI Taxonomy" id="3016343"/>
    <lineage>
        <taxon>Bacteria</taxon>
        <taxon>Bacillati</taxon>
        <taxon>Bacillota</taxon>
        <taxon>Tissierellia</taxon>
        <taxon>Tissierellales</taxon>
        <taxon>Peptoniphilaceae</taxon>
        <taxon>Peptoniphilus</taxon>
    </lineage>
</organism>
<evidence type="ECO:0000256" key="7">
    <source>
        <dbReference type="ARBA" id="ARBA00022679"/>
    </source>
</evidence>
<keyword evidence="16" id="KW-1185">Reference proteome</keyword>
<keyword evidence="9 13" id="KW-0694">RNA-binding</keyword>
<dbReference type="Gene3D" id="3.40.50.150">
    <property type="entry name" value="Vaccinia Virus protein VP39"/>
    <property type="match status" value="1"/>
</dbReference>
<dbReference type="PANTHER" id="PTHR22807">
    <property type="entry name" value="NOP2 YEAST -RELATED NOL1/NOP2/FMU SUN DOMAIN-CONTAINING"/>
    <property type="match status" value="1"/>
</dbReference>
<dbReference type="EC" id="2.1.1.176" evidence="3"/>
<dbReference type="InterPro" id="IPR001678">
    <property type="entry name" value="MeTrfase_RsmB-F_NOP2_dom"/>
</dbReference>
<dbReference type="PANTHER" id="PTHR22807:SF53">
    <property type="entry name" value="RIBOSOMAL RNA SMALL SUBUNIT METHYLTRANSFERASE B-RELATED"/>
    <property type="match status" value="1"/>
</dbReference>
<dbReference type="Proteomes" id="UP001210339">
    <property type="component" value="Chromosome"/>
</dbReference>
<evidence type="ECO:0000256" key="1">
    <source>
        <dbReference type="ARBA" id="ARBA00002724"/>
    </source>
</evidence>
<dbReference type="GO" id="GO:0032259">
    <property type="term" value="P:methylation"/>
    <property type="evidence" value="ECO:0007669"/>
    <property type="project" value="UniProtKB-KW"/>
</dbReference>
<name>A0ABY7QSX0_9FIRM</name>
<keyword evidence="8 13" id="KW-0949">S-adenosyl-L-methionine</keyword>
<keyword evidence="6 13" id="KW-0489">Methyltransferase</keyword>
<keyword evidence="5" id="KW-0698">rRNA processing</keyword>
<evidence type="ECO:0000256" key="4">
    <source>
        <dbReference type="ARBA" id="ARBA00022490"/>
    </source>
</evidence>
<dbReference type="Gene3D" id="3.30.70.1170">
    <property type="entry name" value="Sun protein, domain 3"/>
    <property type="match status" value="1"/>
</dbReference>
<evidence type="ECO:0000256" key="8">
    <source>
        <dbReference type="ARBA" id="ARBA00022691"/>
    </source>
</evidence>
<dbReference type="Pfam" id="PF01189">
    <property type="entry name" value="Methyltr_RsmB-F"/>
    <property type="match status" value="1"/>
</dbReference>
<feature type="binding site" evidence="13">
    <location>
        <position position="328"/>
    </location>
    <ligand>
        <name>S-adenosyl-L-methionine</name>
        <dbReference type="ChEBI" id="CHEBI:59789"/>
    </ligand>
</feature>
<feature type="binding site" evidence="13">
    <location>
        <position position="283"/>
    </location>
    <ligand>
        <name>S-adenosyl-L-methionine</name>
        <dbReference type="ChEBI" id="CHEBI:59789"/>
    </ligand>
</feature>
<dbReference type="InterPro" id="IPR035926">
    <property type="entry name" value="NusB-like_sf"/>
</dbReference>
<comment type="subcellular location">
    <subcellularLocation>
        <location evidence="2">Cytoplasm</location>
    </subcellularLocation>
</comment>
<dbReference type="InterPro" id="IPR054728">
    <property type="entry name" value="RsmB-like_ferredoxin"/>
</dbReference>
<dbReference type="SUPFAM" id="SSF48013">
    <property type="entry name" value="NusB-like"/>
    <property type="match status" value="1"/>
</dbReference>
<evidence type="ECO:0000313" key="16">
    <source>
        <dbReference type="Proteomes" id="UP001210339"/>
    </source>
</evidence>
<dbReference type="Pfam" id="PF01029">
    <property type="entry name" value="NusB"/>
    <property type="match status" value="1"/>
</dbReference>
<proteinExistence type="inferred from homology"/>
<comment type="caution">
    <text evidence="13">Lacks conserved residue(s) required for the propagation of feature annotation.</text>
</comment>
<evidence type="ECO:0000256" key="12">
    <source>
        <dbReference type="ARBA" id="ARBA00047283"/>
    </source>
</evidence>